<keyword evidence="1" id="KW-0547">Nucleotide-binding</keyword>
<accession>A6GI30</accession>
<dbReference type="SUPFAM" id="SSF52540">
    <property type="entry name" value="P-loop containing nucleoside triphosphate hydrolases"/>
    <property type="match status" value="1"/>
</dbReference>
<dbReference type="SMART" id="SM00382">
    <property type="entry name" value="AAA"/>
    <property type="match status" value="1"/>
</dbReference>
<dbReference type="AlphaFoldDB" id="A6GI30"/>
<proteinExistence type="predicted"/>
<name>A6GI30_9BACT</name>
<dbReference type="PANTHER" id="PTHR24220">
    <property type="entry name" value="IMPORT ATP-BINDING PROTEIN"/>
    <property type="match status" value="1"/>
</dbReference>
<evidence type="ECO:0000313" key="5">
    <source>
        <dbReference type="Proteomes" id="UP000005801"/>
    </source>
</evidence>
<dbReference type="eggNOG" id="COG3638">
    <property type="taxonomic scope" value="Bacteria"/>
</dbReference>
<dbReference type="STRING" id="391625.PPSIR1_08391"/>
<reference evidence="4 5" key="1">
    <citation type="submission" date="2007-06" db="EMBL/GenBank/DDBJ databases">
        <authorList>
            <person name="Shimkets L."/>
            <person name="Ferriera S."/>
            <person name="Johnson J."/>
            <person name="Kravitz S."/>
            <person name="Beeson K."/>
            <person name="Sutton G."/>
            <person name="Rogers Y.-H."/>
            <person name="Friedman R."/>
            <person name="Frazier M."/>
            <person name="Venter J.C."/>
        </authorList>
    </citation>
    <scope>NUCLEOTIDE SEQUENCE [LARGE SCALE GENOMIC DNA]</scope>
    <source>
        <strain evidence="4 5">SIR-1</strain>
    </source>
</reference>
<gene>
    <name evidence="4" type="ORF">PPSIR1_08391</name>
</gene>
<dbReference type="OrthoDB" id="9809450at2"/>
<dbReference type="PROSITE" id="PS00211">
    <property type="entry name" value="ABC_TRANSPORTER_1"/>
    <property type="match status" value="1"/>
</dbReference>
<protein>
    <submittedName>
        <fullName evidence="4">ABC phosphonate transporter, ATPase subunit/LysR type substrate-binding domain</fullName>
    </submittedName>
</protein>
<sequence length="254" mass="27293">MTSPAPTLELRGAQRRWGERLALGPVDLRIAPGERVALAGPSGGGKTTLLRLLAAALRASGGSVAIDGRSVAAMRPHQIRDHRRRCALIDQGATLIPEVSVHDNVLAGRAPAWPWWRVLASALWPLEREAVAALLGQVDLRERQWDRVGALSGGQRQRVAIARALASEPSVLLADEPTAALDPTTAAEVIALLSRETRRRELTLIVSTHRLSQVLGEVDRVIGLREGRVSLDAPADQIDDATLAALYAGSRERS</sequence>
<feature type="domain" description="ABC transporter" evidence="3">
    <location>
        <begin position="8"/>
        <end position="251"/>
    </location>
</feature>
<dbReference type="GO" id="GO:0005886">
    <property type="term" value="C:plasma membrane"/>
    <property type="evidence" value="ECO:0007669"/>
    <property type="project" value="TreeGrafter"/>
</dbReference>
<evidence type="ECO:0000256" key="2">
    <source>
        <dbReference type="ARBA" id="ARBA00022840"/>
    </source>
</evidence>
<dbReference type="GO" id="GO:0005524">
    <property type="term" value="F:ATP binding"/>
    <property type="evidence" value="ECO:0007669"/>
    <property type="project" value="UniProtKB-KW"/>
</dbReference>
<keyword evidence="5" id="KW-1185">Reference proteome</keyword>
<dbReference type="Proteomes" id="UP000005801">
    <property type="component" value="Unassembled WGS sequence"/>
</dbReference>
<dbReference type="InterPro" id="IPR017871">
    <property type="entry name" value="ABC_transporter-like_CS"/>
</dbReference>
<dbReference type="InterPro" id="IPR003593">
    <property type="entry name" value="AAA+_ATPase"/>
</dbReference>
<evidence type="ECO:0000313" key="4">
    <source>
        <dbReference type="EMBL" id="EDM74458.1"/>
    </source>
</evidence>
<dbReference type="InterPro" id="IPR027417">
    <property type="entry name" value="P-loop_NTPase"/>
</dbReference>
<comment type="caution">
    <text evidence="4">The sequence shown here is derived from an EMBL/GenBank/DDBJ whole genome shotgun (WGS) entry which is preliminary data.</text>
</comment>
<dbReference type="EMBL" id="ABCS01000129">
    <property type="protein sequence ID" value="EDM74458.1"/>
    <property type="molecule type" value="Genomic_DNA"/>
</dbReference>
<evidence type="ECO:0000259" key="3">
    <source>
        <dbReference type="PROSITE" id="PS50893"/>
    </source>
</evidence>
<dbReference type="InterPro" id="IPR003439">
    <property type="entry name" value="ABC_transporter-like_ATP-bd"/>
</dbReference>
<keyword evidence="2" id="KW-0067">ATP-binding</keyword>
<dbReference type="PROSITE" id="PS50893">
    <property type="entry name" value="ABC_TRANSPORTER_2"/>
    <property type="match status" value="1"/>
</dbReference>
<dbReference type="GO" id="GO:0022857">
    <property type="term" value="F:transmembrane transporter activity"/>
    <property type="evidence" value="ECO:0007669"/>
    <property type="project" value="TreeGrafter"/>
</dbReference>
<dbReference type="GO" id="GO:0016887">
    <property type="term" value="F:ATP hydrolysis activity"/>
    <property type="evidence" value="ECO:0007669"/>
    <property type="project" value="InterPro"/>
</dbReference>
<organism evidence="4 5">
    <name type="scientific">Plesiocystis pacifica SIR-1</name>
    <dbReference type="NCBI Taxonomy" id="391625"/>
    <lineage>
        <taxon>Bacteria</taxon>
        <taxon>Pseudomonadati</taxon>
        <taxon>Myxococcota</taxon>
        <taxon>Polyangia</taxon>
        <taxon>Nannocystales</taxon>
        <taxon>Nannocystaceae</taxon>
        <taxon>Plesiocystis</taxon>
    </lineage>
</organism>
<dbReference type="Gene3D" id="3.40.50.300">
    <property type="entry name" value="P-loop containing nucleotide triphosphate hydrolases"/>
    <property type="match status" value="1"/>
</dbReference>
<evidence type="ECO:0000256" key="1">
    <source>
        <dbReference type="ARBA" id="ARBA00022741"/>
    </source>
</evidence>
<dbReference type="InterPro" id="IPR015854">
    <property type="entry name" value="ABC_transpr_LolD-like"/>
</dbReference>
<dbReference type="Pfam" id="PF00005">
    <property type="entry name" value="ABC_tran"/>
    <property type="match status" value="1"/>
</dbReference>
<dbReference type="RefSeq" id="WP_006976366.1">
    <property type="nucleotide sequence ID" value="NZ_ABCS01000129.1"/>
</dbReference>